<dbReference type="Gene3D" id="2.60.120.10">
    <property type="entry name" value="Jelly Rolls"/>
    <property type="match status" value="1"/>
</dbReference>
<reference evidence="1" key="1">
    <citation type="submission" date="2024-05" db="EMBL/GenBank/DDBJ databases">
        <title>30 novel species of actinomycetes from the DSMZ collection.</title>
        <authorList>
            <person name="Nouioui I."/>
        </authorList>
    </citation>
    <scope>NUCLEOTIDE SEQUENCE</scope>
    <source>
        <strain evidence="1">DSM 41527</strain>
    </source>
</reference>
<dbReference type="RefSeq" id="WP_311626489.1">
    <property type="nucleotide sequence ID" value="NZ_JAVRFE010000045.1"/>
</dbReference>
<evidence type="ECO:0000313" key="1">
    <source>
        <dbReference type="EMBL" id="MDT0459463.1"/>
    </source>
</evidence>
<dbReference type="InterPro" id="IPR014710">
    <property type="entry name" value="RmlC-like_jellyroll"/>
</dbReference>
<sequence>MPVTPIDLFASFIHLRPDGQAHAEQPVFDTERDGWQLMTFHVESDADLHADHWEIHPEADEIVACLTGGVRLILRPEQPGDEPEETKLTPGTAAIVPRGRWHRMALDAPGDILSLTLPRGSRLEKRTEA</sequence>
<comment type="caution">
    <text evidence="1">The sequence shown here is derived from an EMBL/GenBank/DDBJ whole genome shotgun (WGS) entry which is preliminary data.</text>
</comment>
<proteinExistence type="predicted"/>
<dbReference type="InterPro" id="IPR011051">
    <property type="entry name" value="RmlC_Cupin_sf"/>
</dbReference>
<gene>
    <name evidence="1" type="ORF">RM550_27745</name>
</gene>
<evidence type="ECO:0000313" key="2">
    <source>
        <dbReference type="Proteomes" id="UP001180551"/>
    </source>
</evidence>
<accession>A0ABU2TEV2</accession>
<dbReference type="EMBL" id="JAVRFE010000045">
    <property type="protein sequence ID" value="MDT0459463.1"/>
    <property type="molecule type" value="Genomic_DNA"/>
</dbReference>
<name>A0ABU2TEV2_9ACTN</name>
<keyword evidence="2" id="KW-1185">Reference proteome</keyword>
<dbReference type="SUPFAM" id="SSF51182">
    <property type="entry name" value="RmlC-like cupins"/>
    <property type="match status" value="1"/>
</dbReference>
<organism evidence="1 2">
    <name type="scientific">Streptomyces mooreae</name>
    <dbReference type="NCBI Taxonomy" id="3075523"/>
    <lineage>
        <taxon>Bacteria</taxon>
        <taxon>Bacillati</taxon>
        <taxon>Actinomycetota</taxon>
        <taxon>Actinomycetes</taxon>
        <taxon>Kitasatosporales</taxon>
        <taxon>Streptomycetaceae</taxon>
        <taxon>Streptomyces</taxon>
    </lineage>
</organism>
<dbReference type="Proteomes" id="UP001180551">
    <property type="component" value="Unassembled WGS sequence"/>
</dbReference>
<protein>
    <submittedName>
        <fullName evidence="1">Cupin domain-containing protein</fullName>
    </submittedName>
</protein>